<gene>
    <name evidence="1" type="ORF">F511_26321</name>
</gene>
<evidence type="ECO:0000313" key="1">
    <source>
        <dbReference type="EMBL" id="KZV28673.1"/>
    </source>
</evidence>
<accession>A0A2Z7B477</accession>
<name>A0A2Z7B477_9LAMI</name>
<keyword evidence="2" id="KW-1185">Reference proteome</keyword>
<dbReference type="EMBL" id="KV010034">
    <property type="protein sequence ID" value="KZV28673.1"/>
    <property type="molecule type" value="Genomic_DNA"/>
</dbReference>
<sequence length="125" mass="14063">MGRSKSIVSLLKVELRTLIKTHQHNTNPKPSVGRRPLPSLQAAVRRRRRPLCRKFVSGQFDEENPSVQISSRLLVQGDEGVSYPVMDRIGDIHRNLPRRADVIVTTVGARHKCQQGSVLNTLCMT</sequence>
<reference evidence="1 2" key="1">
    <citation type="journal article" date="2015" name="Proc. Natl. Acad. Sci. U.S.A.">
        <title>The resurrection genome of Boea hygrometrica: A blueprint for survival of dehydration.</title>
        <authorList>
            <person name="Xiao L."/>
            <person name="Yang G."/>
            <person name="Zhang L."/>
            <person name="Yang X."/>
            <person name="Zhao S."/>
            <person name="Ji Z."/>
            <person name="Zhou Q."/>
            <person name="Hu M."/>
            <person name="Wang Y."/>
            <person name="Chen M."/>
            <person name="Xu Y."/>
            <person name="Jin H."/>
            <person name="Xiao X."/>
            <person name="Hu G."/>
            <person name="Bao F."/>
            <person name="Hu Y."/>
            <person name="Wan P."/>
            <person name="Li L."/>
            <person name="Deng X."/>
            <person name="Kuang T."/>
            <person name="Xiang C."/>
            <person name="Zhu J.K."/>
            <person name="Oliver M.J."/>
            <person name="He Y."/>
        </authorList>
    </citation>
    <scope>NUCLEOTIDE SEQUENCE [LARGE SCALE GENOMIC DNA]</scope>
    <source>
        <strain evidence="2">cv. XS01</strain>
    </source>
</reference>
<dbReference type="Proteomes" id="UP000250235">
    <property type="component" value="Unassembled WGS sequence"/>
</dbReference>
<protein>
    <submittedName>
        <fullName evidence="1">CAP-Gly domain-containing linker protein 1-like</fullName>
    </submittedName>
</protein>
<dbReference type="AlphaFoldDB" id="A0A2Z7B477"/>
<organism evidence="1 2">
    <name type="scientific">Dorcoceras hygrometricum</name>
    <dbReference type="NCBI Taxonomy" id="472368"/>
    <lineage>
        <taxon>Eukaryota</taxon>
        <taxon>Viridiplantae</taxon>
        <taxon>Streptophyta</taxon>
        <taxon>Embryophyta</taxon>
        <taxon>Tracheophyta</taxon>
        <taxon>Spermatophyta</taxon>
        <taxon>Magnoliopsida</taxon>
        <taxon>eudicotyledons</taxon>
        <taxon>Gunneridae</taxon>
        <taxon>Pentapetalae</taxon>
        <taxon>asterids</taxon>
        <taxon>lamiids</taxon>
        <taxon>Lamiales</taxon>
        <taxon>Gesneriaceae</taxon>
        <taxon>Didymocarpoideae</taxon>
        <taxon>Trichosporeae</taxon>
        <taxon>Loxocarpinae</taxon>
        <taxon>Dorcoceras</taxon>
    </lineage>
</organism>
<evidence type="ECO:0000313" key="2">
    <source>
        <dbReference type="Proteomes" id="UP000250235"/>
    </source>
</evidence>
<proteinExistence type="predicted"/>